<dbReference type="InterPro" id="IPR007197">
    <property type="entry name" value="rSAM"/>
</dbReference>
<organism evidence="18 19">
    <name type="scientific">Fluviicola taffensis (strain DSM 16823 / NCIMB 13979 / RW262)</name>
    <dbReference type="NCBI Taxonomy" id="755732"/>
    <lineage>
        <taxon>Bacteria</taxon>
        <taxon>Pseudomonadati</taxon>
        <taxon>Bacteroidota</taxon>
        <taxon>Flavobacteriia</taxon>
        <taxon>Flavobacteriales</taxon>
        <taxon>Crocinitomicaceae</taxon>
        <taxon>Fluviicola</taxon>
    </lineage>
</organism>
<reference evidence="18 19" key="1">
    <citation type="journal article" date="2011" name="Stand. Genomic Sci.">
        <title>Complete genome sequence of the gliding freshwater bacterium Fluviicola taffensis type strain (RW262).</title>
        <authorList>
            <person name="Woyke T."/>
            <person name="Chertkov O."/>
            <person name="Lapidus A."/>
            <person name="Nolan M."/>
            <person name="Lucas S."/>
            <person name="Del Rio T.G."/>
            <person name="Tice H."/>
            <person name="Cheng J.F."/>
            <person name="Tapia R."/>
            <person name="Han C."/>
            <person name="Goodwin L."/>
            <person name="Pitluck S."/>
            <person name="Liolios K."/>
            <person name="Pagani I."/>
            <person name="Ivanova N."/>
            <person name="Huntemann M."/>
            <person name="Mavromatis K."/>
            <person name="Mikhailova N."/>
            <person name="Pati A."/>
            <person name="Chen A."/>
            <person name="Palaniappan K."/>
            <person name="Land M."/>
            <person name="Hauser L."/>
            <person name="Brambilla E.M."/>
            <person name="Rohde M."/>
            <person name="Mwirichia R."/>
            <person name="Sikorski J."/>
            <person name="Tindall B.J."/>
            <person name="Goker M."/>
            <person name="Bristow J."/>
            <person name="Eisen J.A."/>
            <person name="Markowitz V."/>
            <person name="Hugenholtz P."/>
            <person name="Klenk H.P."/>
            <person name="Kyrpides N.C."/>
        </authorList>
    </citation>
    <scope>NUCLEOTIDE SEQUENCE [LARGE SCALE GENOMIC DNA]</scope>
    <source>
        <strain evidence="19">DSM 16823 / RW262 / RW262</strain>
    </source>
</reference>
<keyword evidence="11 14" id="KW-0411">Iron-sulfur</keyword>
<evidence type="ECO:0000313" key="19">
    <source>
        <dbReference type="Proteomes" id="UP000007463"/>
    </source>
</evidence>
<evidence type="ECO:0000256" key="5">
    <source>
        <dbReference type="ARBA" id="ARBA00022485"/>
    </source>
</evidence>
<keyword evidence="9 14" id="KW-0560">Oxidoreductase</keyword>
<dbReference type="SFLD" id="SFLDG01065">
    <property type="entry name" value="anaerobic_coproporphyrinogen-I"/>
    <property type="match status" value="1"/>
</dbReference>
<evidence type="ECO:0000256" key="13">
    <source>
        <dbReference type="ARBA" id="ARBA00048321"/>
    </source>
</evidence>
<dbReference type="Gene3D" id="1.10.10.920">
    <property type="match status" value="1"/>
</dbReference>
<comment type="subcellular location">
    <subcellularLocation>
        <location evidence="1 14">Cytoplasm</location>
    </subcellularLocation>
</comment>
<dbReference type="AlphaFoldDB" id="F2IKI0"/>
<keyword evidence="7 14" id="KW-0949">S-adenosyl-L-methionine</keyword>
<sequence length="451" mass="51506">MIDSSLIAKYNVPGPRYTSYPTVPYWNVQQWESEKWLKLIQMSQQKNASKNLSLYIHLPYCDSLCTFCGCHKHITKNHQVEKRYIDAVLKEWQLLAISLDKNTQINELHLGGGTPTFFAASELSRLIEGIKYIFPFTPNSELSFEAHPNSTSLEHLQTLHQQGFRRVSFGIQDYDSIVQQAIHRIQTVDQVANCHKNAQETGFTGISHDLVYGLPKQNLGGFQKTIQQTLNFKPQRIALYSYAHVPWIKGTGQRGYNEEDLPDASLKRQLYELAKQAFVTEGYIEIGMDHFALPSDSLAIAASEKKLHRNFMGYTTQTSNLLIGLGMSAISECEFGFAQNEKSVSNYLELIEKGKMPITRGHEMSKGDMEIRQHILNLMCRFETLIPENSVISKLELELQLHELITDDLVEMNQNTVRILPKGIPFIRNCCMAFDAYLKDQNPVKQFSMTI</sequence>
<dbReference type="GO" id="GO:0006782">
    <property type="term" value="P:protoporphyrinogen IX biosynthetic process"/>
    <property type="evidence" value="ECO:0007669"/>
    <property type="project" value="UniProtKB-UniPathway"/>
</dbReference>
<dbReference type="PANTHER" id="PTHR13932:SF6">
    <property type="entry name" value="OXYGEN-INDEPENDENT COPROPORPHYRINOGEN III OXIDASE"/>
    <property type="match status" value="1"/>
</dbReference>
<feature type="binding site" evidence="16">
    <location>
        <position position="61"/>
    </location>
    <ligand>
        <name>[4Fe-4S] cluster</name>
        <dbReference type="ChEBI" id="CHEBI:49883"/>
        <note>4Fe-4S-S-AdoMet</note>
    </ligand>
</feature>
<dbReference type="SMART" id="SM00729">
    <property type="entry name" value="Elp3"/>
    <property type="match status" value="1"/>
</dbReference>
<dbReference type="InterPro" id="IPR034505">
    <property type="entry name" value="Coproporphyrinogen-III_oxidase"/>
</dbReference>
<reference evidence="19" key="2">
    <citation type="submission" date="2011-02" db="EMBL/GenBank/DDBJ databases">
        <title>The complete genome of Fluviicola taffensis DSM 16823.</title>
        <authorList>
            <consortium name="US DOE Joint Genome Institute (JGI-PGF)"/>
            <person name="Lucas S."/>
            <person name="Copeland A."/>
            <person name="Lapidus A."/>
            <person name="Bruce D."/>
            <person name="Goodwin L."/>
            <person name="Pitluck S."/>
            <person name="Kyrpides N."/>
            <person name="Mavromatis K."/>
            <person name="Ivanova N."/>
            <person name="Mikhailova N."/>
            <person name="Pagani I."/>
            <person name="Chertkov O."/>
            <person name="Detter J.C."/>
            <person name="Han C."/>
            <person name="Tapia R."/>
            <person name="Land M."/>
            <person name="Hauser L."/>
            <person name="Markowitz V."/>
            <person name="Cheng J.-F."/>
            <person name="Hugenholtz P."/>
            <person name="Woyke T."/>
            <person name="Wu D."/>
            <person name="Tindall B."/>
            <person name="Pomrenke H.G."/>
            <person name="Brambilla E."/>
            <person name="Klenk H.-P."/>
            <person name="Eisen J.A."/>
        </authorList>
    </citation>
    <scope>NUCLEOTIDE SEQUENCE [LARGE SCALE GENOMIC DNA]</scope>
    <source>
        <strain evidence="19">DSM 16823 / RW262 / RW262</strain>
    </source>
</reference>
<comment type="similarity">
    <text evidence="3 14">Belongs to the anaerobic coproporphyrinogen-III oxidase family.</text>
</comment>
<dbReference type="GO" id="GO:0051539">
    <property type="term" value="F:4 iron, 4 sulfur cluster binding"/>
    <property type="evidence" value="ECO:0007669"/>
    <property type="project" value="UniProtKB-KW"/>
</dbReference>
<evidence type="ECO:0000256" key="10">
    <source>
        <dbReference type="ARBA" id="ARBA00023004"/>
    </source>
</evidence>
<name>F2IKI0_FLUTR</name>
<dbReference type="InterPro" id="IPR006638">
    <property type="entry name" value="Elp3/MiaA/NifB-like_rSAM"/>
</dbReference>
<evidence type="ECO:0000256" key="15">
    <source>
        <dbReference type="PIRSR" id="PIRSR000167-1"/>
    </source>
</evidence>
<evidence type="ECO:0000256" key="14">
    <source>
        <dbReference type="PIRNR" id="PIRNR000167"/>
    </source>
</evidence>
<gene>
    <name evidence="18" type="ordered locus">Fluta_3132</name>
</gene>
<feature type="binding site" evidence="15">
    <location>
        <position position="184"/>
    </location>
    <ligand>
        <name>S-adenosyl-L-methionine</name>
        <dbReference type="ChEBI" id="CHEBI:59789"/>
        <label>2</label>
    </ligand>
</feature>
<keyword evidence="8 14" id="KW-0479">Metal-binding</keyword>
<dbReference type="GO" id="GO:0051989">
    <property type="term" value="F:coproporphyrinogen dehydrogenase activity"/>
    <property type="evidence" value="ECO:0007669"/>
    <property type="project" value="UniProtKB-EC"/>
</dbReference>
<dbReference type="OrthoDB" id="9808022at2"/>
<dbReference type="InterPro" id="IPR013785">
    <property type="entry name" value="Aldolase_TIM"/>
</dbReference>
<evidence type="ECO:0000259" key="17">
    <source>
        <dbReference type="PROSITE" id="PS51918"/>
    </source>
</evidence>
<evidence type="ECO:0000256" key="12">
    <source>
        <dbReference type="ARBA" id="ARBA00023244"/>
    </source>
</evidence>
<feature type="binding site" evidence="15">
    <location>
        <position position="209"/>
    </location>
    <ligand>
        <name>S-adenosyl-L-methionine</name>
        <dbReference type="ChEBI" id="CHEBI:59789"/>
        <label>2</label>
    </ligand>
</feature>
<keyword evidence="12 14" id="KW-0627">Porphyrin biosynthesis</keyword>
<feature type="binding site" evidence="15">
    <location>
        <begin position="113"/>
        <end position="114"/>
    </location>
    <ligand>
        <name>S-adenosyl-L-methionine</name>
        <dbReference type="ChEBI" id="CHEBI:59789"/>
        <label>2</label>
    </ligand>
</feature>
<dbReference type="GO" id="GO:0004109">
    <property type="term" value="F:coproporphyrinogen oxidase activity"/>
    <property type="evidence" value="ECO:0007669"/>
    <property type="project" value="InterPro"/>
</dbReference>
<evidence type="ECO:0000256" key="8">
    <source>
        <dbReference type="ARBA" id="ARBA00022723"/>
    </source>
</evidence>
<dbReference type="eggNOG" id="COG0635">
    <property type="taxonomic scope" value="Bacteria"/>
</dbReference>
<dbReference type="KEGG" id="fte:Fluta_3132"/>
<dbReference type="SUPFAM" id="SSF102114">
    <property type="entry name" value="Radical SAM enzymes"/>
    <property type="match status" value="1"/>
</dbReference>
<comment type="subunit">
    <text evidence="4">Monomer.</text>
</comment>
<evidence type="ECO:0000256" key="7">
    <source>
        <dbReference type="ARBA" id="ARBA00022691"/>
    </source>
</evidence>
<dbReference type="EC" id="1.3.98.3" evidence="14"/>
<comment type="cofactor">
    <cofactor evidence="14 16">
        <name>[4Fe-4S] cluster</name>
        <dbReference type="ChEBI" id="CHEBI:49883"/>
    </cofactor>
    <text evidence="14 16">Binds 1 [4Fe-4S] cluster. The cluster is coordinated with 3 cysteines and an exchangeable S-adenosyl-L-methionine.</text>
</comment>
<comment type="pathway">
    <text evidence="2 14">Porphyrin-containing compound metabolism; protoporphyrin-IX biosynthesis; protoporphyrinogen-IX from coproporphyrinogen-III (AdoMet route): step 1/1.</text>
</comment>
<protein>
    <recommendedName>
        <fullName evidence="14">Coproporphyrinogen-III oxidase</fullName>
        <ecNumber evidence="14">1.3.98.3</ecNumber>
    </recommendedName>
</protein>
<feature type="binding site" evidence="15">
    <location>
        <position position="330"/>
    </location>
    <ligand>
        <name>S-adenosyl-L-methionine</name>
        <dbReference type="ChEBI" id="CHEBI:59789"/>
        <label>1</label>
    </ligand>
</feature>
<dbReference type="Proteomes" id="UP000007463">
    <property type="component" value="Chromosome"/>
</dbReference>
<feature type="binding site" evidence="15">
    <location>
        <position position="243"/>
    </location>
    <ligand>
        <name>S-adenosyl-L-methionine</name>
        <dbReference type="ChEBI" id="CHEBI:59789"/>
        <label>2</label>
    </ligand>
</feature>
<accession>F2IKI0</accession>
<keyword evidence="5 14" id="KW-0004">4Fe-4S</keyword>
<dbReference type="PIRSF" id="PIRSF000167">
    <property type="entry name" value="HemN"/>
    <property type="match status" value="1"/>
</dbReference>
<dbReference type="GO" id="GO:0046872">
    <property type="term" value="F:metal ion binding"/>
    <property type="evidence" value="ECO:0007669"/>
    <property type="project" value="UniProtKB-KW"/>
</dbReference>
<feature type="binding site" evidence="15">
    <location>
        <begin position="67"/>
        <end position="69"/>
    </location>
    <ligand>
        <name>S-adenosyl-L-methionine</name>
        <dbReference type="ChEBI" id="CHEBI:59789"/>
        <label>2</label>
    </ligand>
</feature>
<dbReference type="Pfam" id="PF04055">
    <property type="entry name" value="Radical_SAM"/>
    <property type="match status" value="1"/>
</dbReference>
<feature type="binding site" evidence="15">
    <location>
        <position position="112"/>
    </location>
    <ligand>
        <name>S-adenosyl-L-methionine</name>
        <dbReference type="ChEBI" id="CHEBI:59789"/>
        <label>1</label>
    </ligand>
</feature>
<comment type="catalytic activity">
    <reaction evidence="13 14">
        <text>coproporphyrinogen III + 2 S-adenosyl-L-methionine = protoporphyrinogen IX + 2 5'-deoxyadenosine + 2 L-methionine + 2 CO2</text>
        <dbReference type="Rhea" id="RHEA:15425"/>
        <dbReference type="ChEBI" id="CHEBI:16526"/>
        <dbReference type="ChEBI" id="CHEBI:17319"/>
        <dbReference type="ChEBI" id="CHEBI:57307"/>
        <dbReference type="ChEBI" id="CHEBI:57309"/>
        <dbReference type="ChEBI" id="CHEBI:57844"/>
        <dbReference type="ChEBI" id="CHEBI:59789"/>
        <dbReference type="EC" id="1.3.98.3"/>
    </reaction>
</comment>
<dbReference type="UniPathway" id="UPA00251">
    <property type="reaction ID" value="UER00323"/>
</dbReference>
<feature type="binding site" evidence="15">
    <location>
        <position position="55"/>
    </location>
    <ligand>
        <name>S-adenosyl-L-methionine</name>
        <dbReference type="ChEBI" id="CHEBI:59789"/>
        <label>1</label>
    </ligand>
</feature>
<proteinExistence type="inferred from homology"/>
<dbReference type="InterPro" id="IPR004558">
    <property type="entry name" value="Coprogen_oxidase_HemN"/>
</dbReference>
<evidence type="ECO:0000256" key="4">
    <source>
        <dbReference type="ARBA" id="ARBA00011245"/>
    </source>
</evidence>
<feature type="binding site" evidence="15">
    <location>
        <position position="145"/>
    </location>
    <ligand>
        <name>S-adenosyl-L-methionine</name>
        <dbReference type="ChEBI" id="CHEBI:59789"/>
        <label>1</label>
    </ligand>
</feature>
<dbReference type="GO" id="GO:0005737">
    <property type="term" value="C:cytoplasm"/>
    <property type="evidence" value="ECO:0007669"/>
    <property type="project" value="UniProtKB-SubCell"/>
</dbReference>
<evidence type="ECO:0000256" key="1">
    <source>
        <dbReference type="ARBA" id="ARBA00004496"/>
    </source>
</evidence>
<feature type="binding site" evidence="16">
    <location>
        <position position="65"/>
    </location>
    <ligand>
        <name>[4Fe-4S] cluster</name>
        <dbReference type="ChEBI" id="CHEBI:49883"/>
        <note>4Fe-4S-S-AdoMet</note>
    </ligand>
</feature>
<dbReference type="HOGENOM" id="CLU_027579_3_0_10"/>
<dbReference type="SFLD" id="SFLDS00029">
    <property type="entry name" value="Radical_SAM"/>
    <property type="match status" value="1"/>
</dbReference>
<dbReference type="RefSeq" id="WP_013687873.1">
    <property type="nucleotide sequence ID" value="NC_015321.1"/>
</dbReference>
<keyword evidence="10 14" id="KW-0408">Iron</keyword>
<keyword evidence="19" id="KW-1185">Reference proteome</keyword>
<dbReference type="Gene3D" id="3.20.20.70">
    <property type="entry name" value="Aldolase class I"/>
    <property type="match status" value="1"/>
</dbReference>
<evidence type="ECO:0000256" key="3">
    <source>
        <dbReference type="ARBA" id="ARBA00005493"/>
    </source>
</evidence>
<feature type="binding site" evidence="16">
    <location>
        <position position="68"/>
    </location>
    <ligand>
        <name>[4Fe-4S] cluster</name>
        <dbReference type="ChEBI" id="CHEBI:49883"/>
        <note>4Fe-4S-S-AdoMet</note>
    </ligand>
</feature>
<feature type="domain" description="Radical SAM core" evidence="17">
    <location>
        <begin position="46"/>
        <end position="285"/>
    </location>
</feature>
<evidence type="ECO:0000256" key="11">
    <source>
        <dbReference type="ARBA" id="ARBA00023014"/>
    </source>
</evidence>
<keyword evidence="6 14" id="KW-0963">Cytoplasm</keyword>
<evidence type="ECO:0000313" key="18">
    <source>
        <dbReference type="EMBL" id="AEA45106.1"/>
    </source>
</evidence>
<evidence type="ECO:0000256" key="9">
    <source>
        <dbReference type="ARBA" id="ARBA00023002"/>
    </source>
</evidence>
<dbReference type="PANTHER" id="PTHR13932">
    <property type="entry name" value="COPROPORPHYRINIGEN III OXIDASE"/>
    <property type="match status" value="1"/>
</dbReference>
<dbReference type="PROSITE" id="PS51918">
    <property type="entry name" value="RADICAL_SAM"/>
    <property type="match status" value="1"/>
</dbReference>
<evidence type="ECO:0000256" key="6">
    <source>
        <dbReference type="ARBA" id="ARBA00022490"/>
    </source>
</evidence>
<dbReference type="STRING" id="755732.Fluta_3132"/>
<feature type="binding site" evidence="15">
    <location>
        <position position="172"/>
    </location>
    <ligand>
        <name>S-adenosyl-L-methionine</name>
        <dbReference type="ChEBI" id="CHEBI:59789"/>
        <label>2</label>
    </ligand>
</feature>
<dbReference type="EMBL" id="CP002542">
    <property type="protein sequence ID" value="AEA45106.1"/>
    <property type="molecule type" value="Genomic_DNA"/>
</dbReference>
<dbReference type="InterPro" id="IPR058240">
    <property type="entry name" value="rSAM_sf"/>
</dbReference>
<evidence type="ECO:0000256" key="2">
    <source>
        <dbReference type="ARBA" id="ARBA00004785"/>
    </source>
</evidence>
<dbReference type="NCBIfam" id="TIGR00538">
    <property type="entry name" value="hemN"/>
    <property type="match status" value="1"/>
</dbReference>
<evidence type="ECO:0000256" key="16">
    <source>
        <dbReference type="PIRSR" id="PIRSR000167-2"/>
    </source>
</evidence>